<comment type="caution">
    <text evidence="1">The sequence shown here is derived from an EMBL/GenBank/DDBJ whole genome shotgun (WGS) entry which is preliminary data.</text>
</comment>
<feature type="non-terminal residue" evidence="1">
    <location>
        <position position="1"/>
    </location>
</feature>
<gene>
    <name evidence="1" type="ORF">S01H4_37421</name>
</gene>
<dbReference type="EMBL" id="BART01020100">
    <property type="protein sequence ID" value="GAH00094.1"/>
    <property type="molecule type" value="Genomic_DNA"/>
</dbReference>
<sequence>VDDIKIPHTTKIELAGQTRVMTIESVKHNDNFAADRFDPPAEIQELLQKK</sequence>
<reference evidence="1" key="1">
    <citation type="journal article" date="2014" name="Front. Microbiol.">
        <title>High frequency of phylogenetically diverse reductive dehalogenase-homologous genes in deep subseafloor sedimentary metagenomes.</title>
        <authorList>
            <person name="Kawai M."/>
            <person name="Futagami T."/>
            <person name="Toyoda A."/>
            <person name="Takaki Y."/>
            <person name="Nishi S."/>
            <person name="Hori S."/>
            <person name="Arai W."/>
            <person name="Tsubouchi T."/>
            <person name="Morono Y."/>
            <person name="Uchiyama I."/>
            <person name="Ito T."/>
            <person name="Fujiyama A."/>
            <person name="Inagaki F."/>
            <person name="Takami H."/>
        </authorList>
    </citation>
    <scope>NUCLEOTIDE SEQUENCE</scope>
    <source>
        <strain evidence="1">Expedition CK06-06</strain>
    </source>
</reference>
<evidence type="ECO:0000313" key="1">
    <source>
        <dbReference type="EMBL" id="GAH00094.1"/>
    </source>
</evidence>
<name>X1D4R4_9ZZZZ</name>
<dbReference type="AlphaFoldDB" id="X1D4R4"/>
<accession>X1D4R4</accession>
<proteinExistence type="predicted"/>
<protein>
    <submittedName>
        <fullName evidence="1">Uncharacterized protein</fullName>
    </submittedName>
</protein>
<organism evidence="1">
    <name type="scientific">marine sediment metagenome</name>
    <dbReference type="NCBI Taxonomy" id="412755"/>
    <lineage>
        <taxon>unclassified sequences</taxon>
        <taxon>metagenomes</taxon>
        <taxon>ecological metagenomes</taxon>
    </lineage>
</organism>